<accession>W4LJC1</accession>
<dbReference type="HOGENOM" id="CLU_1493572_0_0_7"/>
<dbReference type="Proteomes" id="UP000019141">
    <property type="component" value="Unassembled WGS sequence"/>
</dbReference>
<organism evidence="1 2">
    <name type="scientific">Entotheonella factor</name>
    <dbReference type="NCBI Taxonomy" id="1429438"/>
    <lineage>
        <taxon>Bacteria</taxon>
        <taxon>Pseudomonadati</taxon>
        <taxon>Nitrospinota/Tectimicrobiota group</taxon>
        <taxon>Candidatus Tectimicrobiota</taxon>
        <taxon>Candidatus Entotheonellia</taxon>
        <taxon>Candidatus Entotheonellales</taxon>
        <taxon>Candidatus Entotheonellaceae</taxon>
        <taxon>Candidatus Entotheonella</taxon>
    </lineage>
</organism>
<proteinExistence type="predicted"/>
<name>W4LJC1_ENTF1</name>
<comment type="caution">
    <text evidence="1">The sequence shown here is derived from an EMBL/GenBank/DDBJ whole genome shotgun (WGS) entry which is preliminary data.</text>
</comment>
<dbReference type="SUPFAM" id="SSF52833">
    <property type="entry name" value="Thioredoxin-like"/>
    <property type="match status" value="1"/>
</dbReference>
<gene>
    <name evidence="1" type="ORF">ETSY1_19780</name>
</gene>
<protein>
    <recommendedName>
        <fullName evidence="3">Alkyl hydroperoxide reductase subunit C/ Thiol specific antioxidant domain-containing protein</fullName>
    </recommendedName>
</protein>
<dbReference type="EMBL" id="AZHW01000577">
    <property type="protein sequence ID" value="ETW98208.1"/>
    <property type="molecule type" value="Genomic_DNA"/>
</dbReference>
<evidence type="ECO:0000313" key="2">
    <source>
        <dbReference type="Proteomes" id="UP000019141"/>
    </source>
</evidence>
<reference evidence="1 2" key="1">
    <citation type="journal article" date="2014" name="Nature">
        <title>An environmental bacterial taxon with a large and distinct metabolic repertoire.</title>
        <authorList>
            <person name="Wilson M.C."/>
            <person name="Mori T."/>
            <person name="Ruckert C."/>
            <person name="Uria A.R."/>
            <person name="Helf M.J."/>
            <person name="Takada K."/>
            <person name="Gernert C."/>
            <person name="Steffens U.A."/>
            <person name="Heycke N."/>
            <person name="Schmitt S."/>
            <person name="Rinke C."/>
            <person name="Helfrich E.J."/>
            <person name="Brachmann A.O."/>
            <person name="Gurgui C."/>
            <person name="Wakimoto T."/>
            <person name="Kracht M."/>
            <person name="Crusemann M."/>
            <person name="Hentschel U."/>
            <person name="Abe I."/>
            <person name="Matsunaga S."/>
            <person name="Kalinowski J."/>
            <person name="Takeyama H."/>
            <person name="Piel J."/>
        </authorList>
    </citation>
    <scope>NUCLEOTIDE SEQUENCE [LARGE SCALE GENOMIC DNA]</scope>
    <source>
        <strain evidence="2">TSY1</strain>
    </source>
</reference>
<evidence type="ECO:0000313" key="1">
    <source>
        <dbReference type="EMBL" id="ETW98208.1"/>
    </source>
</evidence>
<dbReference type="Gene3D" id="3.40.30.10">
    <property type="entry name" value="Glutaredoxin"/>
    <property type="match status" value="1"/>
</dbReference>
<sequence length="180" mass="20309">MILTRVKSSGWDVVFVYVIILLAISTGFSAEISMINGMAPAFTLKDQHQTSHHYQFPRPKISVLIFADYAGSTQLENWIRPLYDRYRETIAIDGVADLSKVPKLIRGMVRAAFRDRLARPVMLDWSGAVSTDYHYQKGEANLFVIDPSGHILLKVIGAASHDKLQRIQNAIDRQLNANRP</sequence>
<evidence type="ECO:0008006" key="3">
    <source>
        <dbReference type="Google" id="ProtNLM"/>
    </source>
</evidence>
<keyword evidence="2" id="KW-1185">Reference proteome</keyword>
<dbReference type="AlphaFoldDB" id="W4LJC1"/>
<dbReference type="InterPro" id="IPR036249">
    <property type="entry name" value="Thioredoxin-like_sf"/>
</dbReference>